<evidence type="ECO:0000256" key="2">
    <source>
        <dbReference type="ARBA" id="ARBA00022771"/>
    </source>
</evidence>
<dbReference type="InterPro" id="IPR000306">
    <property type="entry name" value="Znf_FYVE"/>
</dbReference>
<evidence type="ECO:0000256" key="3">
    <source>
        <dbReference type="ARBA" id="ARBA00022833"/>
    </source>
</evidence>
<feature type="compositionally biased region" description="Basic residues" evidence="4">
    <location>
        <begin position="362"/>
        <end position="371"/>
    </location>
</feature>
<evidence type="ECO:0000259" key="5">
    <source>
        <dbReference type="SMART" id="SM00064"/>
    </source>
</evidence>
<feature type="domain" description="FYVE zinc finger" evidence="5">
    <location>
        <begin position="99"/>
        <end position="233"/>
    </location>
</feature>
<feature type="compositionally biased region" description="Low complexity" evidence="4">
    <location>
        <begin position="310"/>
        <end position="328"/>
    </location>
</feature>
<feature type="region of interest" description="Disordered" evidence="4">
    <location>
        <begin position="195"/>
        <end position="218"/>
    </location>
</feature>
<protein>
    <submittedName>
        <fullName evidence="6">RHTO0S10e05270g1_1</fullName>
    </submittedName>
</protein>
<keyword evidence="2" id="KW-0863">Zinc-finger</keyword>
<proteinExistence type="predicted"/>
<dbReference type="OrthoDB" id="660555at2759"/>
<name>A0A061B5P3_RHOTO</name>
<dbReference type="InterPro" id="IPR013083">
    <property type="entry name" value="Znf_RING/FYVE/PHD"/>
</dbReference>
<gene>
    <name evidence="6" type="ORF">RHTO0S_10e05270g</name>
</gene>
<reference evidence="6" key="1">
    <citation type="journal article" date="2014" name="Genome Announc.">
        <title>Draft genome sequence of Rhodosporidium toruloides CECT1137, an oleaginous yeast of biotechnological interest.</title>
        <authorList>
            <person name="Morin N."/>
            <person name="Calcas X."/>
            <person name="Devillers H."/>
            <person name="Durrens P."/>
            <person name="Sherman D.J."/>
            <person name="Nicaud J.-M."/>
            <person name="Neuveglise C."/>
        </authorList>
    </citation>
    <scope>NUCLEOTIDE SEQUENCE</scope>
    <source>
        <strain evidence="6">CECT1137</strain>
    </source>
</reference>
<dbReference type="PANTHER" id="PTHR23164">
    <property type="entry name" value="EARLY ENDOSOME ANTIGEN 1"/>
    <property type="match status" value="1"/>
</dbReference>
<feature type="compositionally biased region" description="Low complexity" evidence="4">
    <location>
        <begin position="276"/>
        <end position="296"/>
    </location>
</feature>
<evidence type="ECO:0000256" key="4">
    <source>
        <dbReference type="SAM" id="MobiDB-lite"/>
    </source>
</evidence>
<dbReference type="GO" id="GO:0008270">
    <property type="term" value="F:zinc ion binding"/>
    <property type="evidence" value="ECO:0007669"/>
    <property type="project" value="UniProtKB-KW"/>
</dbReference>
<organism evidence="6">
    <name type="scientific">Rhodotorula toruloides</name>
    <name type="common">Yeast</name>
    <name type="synonym">Rhodosporidium toruloides</name>
    <dbReference type="NCBI Taxonomy" id="5286"/>
    <lineage>
        <taxon>Eukaryota</taxon>
        <taxon>Fungi</taxon>
        <taxon>Dikarya</taxon>
        <taxon>Basidiomycota</taxon>
        <taxon>Pucciniomycotina</taxon>
        <taxon>Microbotryomycetes</taxon>
        <taxon>Sporidiobolales</taxon>
        <taxon>Sporidiobolaceae</taxon>
        <taxon>Rhodotorula</taxon>
    </lineage>
</organism>
<feature type="compositionally biased region" description="Polar residues" evidence="4">
    <location>
        <begin position="340"/>
        <end position="351"/>
    </location>
</feature>
<dbReference type="Pfam" id="PF01363">
    <property type="entry name" value="FYVE"/>
    <property type="match status" value="1"/>
</dbReference>
<keyword evidence="1" id="KW-0479">Metal-binding</keyword>
<dbReference type="SMART" id="SM00064">
    <property type="entry name" value="FYVE"/>
    <property type="match status" value="1"/>
</dbReference>
<feature type="compositionally biased region" description="Low complexity" evidence="4">
    <location>
        <begin position="372"/>
        <end position="392"/>
    </location>
</feature>
<dbReference type="AlphaFoldDB" id="A0A061B5P3"/>
<dbReference type="EMBL" id="LK052945">
    <property type="protein sequence ID" value="CDR45125.1"/>
    <property type="molecule type" value="Genomic_DNA"/>
</dbReference>
<feature type="region of interest" description="Disordered" evidence="4">
    <location>
        <begin position="265"/>
        <end position="492"/>
    </location>
</feature>
<evidence type="ECO:0000313" key="6">
    <source>
        <dbReference type="EMBL" id="CDR45125.1"/>
    </source>
</evidence>
<dbReference type="SUPFAM" id="SSF57903">
    <property type="entry name" value="FYVE/PHD zinc finger"/>
    <property type="match status" value="1"/>
</dbReference>
<dbReference type="InterPro" id="IPR011011">
    <property type="entry name" value="Znf_FYVE_PHD"/>
</dbReference>
<feature type="region of interest" description="Disordered" evidence="4">
    <location>
        <begin position="25"/>
        <end position="64"/>
    </location>
</feature>
<evidence type="ECO:0000256" key="1">
    <source>
        <dbReference type="ARBA" id="ARBA00022723"/>
    </source>
</evidence>
<keyword evidence="3" id="KW-0862">Zinc</keyword>
<accession>A0A061B5P3</accession>
<feature type="region of interest" description="Disordered" evidence="4">
    <location>
        <begin position="150"/>
        <end position="174"/>
    </location>
</feature>
<dbReference type="Gene3D" id="3.30.40.10">
    <property type="entry name" value="Zinc/RING finger domain, C3HC4 (zinc finger)"/>
    <property type="match status" value="1"/>
</dbReference>
<feature type="compositionally biased region" description="Basic and acidic residues" evidence="4">
    <location>
        <begin position="418"/>
        <end position="430"/>
    </location>
</feature>
<sequence length="492" mass="52198">MPHPAVRQPPSPSHGSTAVTLHFRERQNKQPLYRPAALRRNGSVQRDLFMHPSPPHSPSLAATEAKSQSWLSTLAAPFSPVSQDSSRDIGAAFVRGRMLPRSQWKPDDEAENCADPDCSLRFDLINRRHHCRTCGDIFCAAHSSRSTLLWPSSEDDSVPAFTPRGTPRATPRSSAIDLPSLAYSVSLSNASAISTASTASTSSTPTSSSPPSQTNSMPLSARVCDRCYFSAPNPSGAPTPLLTPPVLAHPLAPYSAFGNAANAGAGPLTLRHPHSRASSASRASSPAHSPPNAHSHAQAHGKASSRSRSRQGSATSTSSVTTASEYSTPSTSVEGLAAYGTSTSTDGTSPESLVIPPTQLHAHGHGRRKKQPSLSRNSSASRLGSRGASPASVRGARCTAVTTPKVVREGEVLSDSSDSERDGPEARRAFDGVSNASTEVEDGPPRLAADEDGEEDSDEDDERHERTVKERRRLQQEFGSVQGGPWQSWATF</sequence>
<dbReference type="PANTHER" id="PTHR23164:SF30">
    <property type="entry name" value="EARLY ENDOSOME ANTIGEN 1"/>
    <property type="match status" value="1"/>
</dbReference>
<feature type="compositionally biased region" description="Basic residues" evidence="4">
    <location>
        <begin position="297"/>
        <end position="309"/>
    </location>
</feature>
<feature type="compositionally biased region" description="Acidic residues" evidence="4">
    <location>
        <begin position="450"/>
        <end position="462"/>
    </location>
</feature>